<dbReference type="Proteomes" id="UP000004995">
    <property type="component" value="Unassembled WGS sequence"/>
</dbReference>
<keyword evidence="2" id="KW-1185">Reference proteome</keyword>
<dbReference type="EnsemblPlants" id="KQL29430">
    <property type="protein sequence ID" value="KQL29430"/>
    <property type="gene ID" value="SETIT_020581mg"/>
</dbReference>
<reference evidence="1" key="2">
    <citation type="submission" date="2018-08" db="UniProtKB">
        <authorList>
            <consortium name="EnsemblPlants"/>
        </authorList>
    </citation>
    <scope>IDENTIFICATION</scope>
    <source>
        <strain evidence="1">Yugu1</strain>
    </source>
</reference>
<dbReference type="HOGENOM" id="CLU_3369313_0_0_1"/>
<name>K3Z213_SETIT</name>
<accession>K3Z213</accession>
<dbReference type="InParanoid" id="K3Z213"/>
<proteinExistence type="predicted"/>
<organism evidence="1 2">
    <name type="scientific">Setaria italica</name>
    <name type="common">Foxtail millet</name>
    <name type="synonym">Panicum italicum</name>
    <dbReference type="NCBI Taxonomy" id="4555"/>
    <lineage>
        <taxon>Eukaryota</taxon>
        <taxon>Viridiplantae</taxon>
        <taxon>Streptophyta</taxon>
        <taxon>Embryophyta</taxon>
        <taxon>Tracheophyta</taxon>
        <taxon>Spermatophyta</taxon>
        <taxon>Magnoliopsida</taxon>
        <taxon>Liliopsida</taxon>
        <taxon>Poales</taxon>
        <taxon>Poaceae</taxon>
        <taxon>PACMAD clade</taxon>
        <taxon>Panicoideae</taxon>
        <taxon>Panicodae</taxon>
        <taxon>Paniceae</taxon>
        <taxon>Cenchrinae</taxon>
        <taxon>Setaria</taxon>
    </lineage>
</organism>
<evidence type="ECO:0000313" key="2">
    <source>
        <dbReference type="Proteomes" id="UP000004995"/>
    </source>
</evidence>
<dbReference type="Gramene" id="KQL29430">
    <property type="protein sequence ID" value="KQL29430"/>
    <property type="gene ID" value="SETIT_020581mg"/>
</dbReference>
<evidence type="ECO:0000313" key="1">
    <source>
        <dbReference type="EnsemblPlants" id="KQL29430"/>
    </source>
</evidence>
<sequence>MLSPHNITYEQKIFPEYFHFHFINSTVVSTPPSLY</sequence>
<dbReference type="EMBL" id="AGNK02000241">
    <property type="status" value="NOT_ANNOTATED_CDS"/>
    <property type="molecule type" value="Genomic_DNA"/>
</dbReference>
<reference evidence="2" key="1">
    <citation type="journal article" date="2012" name="Nat. Biotechnol.">
        <title>Reference genome sequence of the model plant Setaria.</title>
        <authorList>
            <person name="Bennetzen J.L."/>
            <person name="Schmutz J."/>
            <person name="Wang H."/>
            <person name="Percifield R."/>
            <person name="Hawkins J."/>
            <person name="Pontaroli A.C."/>
            <person name="Estep M."/>
            <person name="Feng L."/>
            <person name="Vaughn J.N."/>
            <person name="Grimwood J."/>
            <person name="Jenkins J."/>
            <person name="Barry K."/>
            <person name="Lindquist E."/>
            <person name="Hellsten U."/>
            <person name="Deshpande S."/>
            <person name="Wang X."/>
            <person name="Wu X."/>
            <person name="Mitros T."/>
            <person name="Triplett J."/>
            <person name="Yang X."/>
            <person name="Ye C.Y."/>
            <person name="Mauro-Herrera M."/>
            <person name="Wang L."/>
            <person name="Li P."/>
            <person name="Sharma M."/>
            <person name="Sharma R."/>
            <person name="Ronald P.C."/>
            <person name="Panaud O."/>
            <person name="Kellogg E.A."/>
            <person name="Brutnell T.P."/>
            <person name="Doust A.N."/>
            <person name="Tuskan G.A."/>
            <person name="Rokhsar D."/>
            <person name="Devos K.M."/>
        </authorList>
    </citation>
    <scope>NUCLEOTIDE SEQUENCE [LARGE SCALE GENOMIC DNA]</scope>
    <source>
        <strain evidence="2">cv. Yugu1</strain>
    </source>
</reference>
<protein>
    <submittedName>
        <fullName evidence="1">Uncharacterized protein</fullName>
    </submittedName>
</protein>
<dbReference type="AlphaFoldDB" id="K3Z213"/>